<reference evidence="1" key="2">
    <citation type="journal article" date="2024" name="Plant">
        <title>Genomic evolution and insights into agronomic trait innovations of Sesamum species.</title>
        <authorList>
            <person name="Miao H."/>
            <person name="Wang L."/>
            <person name="Qu L."/>
            <person name="Liu H."/>
            <person name="Sun Y."/>
            <person name="Le M."/>
            <person name="Wang Q."/>
            <person name="Wei S."/>
            <person name="Zheng Y."/>
            <person name="Lin W."/>
            <person name="Duan Y."/>
            <person name="Cao H."/>
            <person name="Xiong S."/>
            <person name="Wang X."/>
            <person name="Wei L."/>
            <person name="Li C."/>
            <person name="Ma Q."/>
            <person name="Ju M."/>
            <person name="Zhao R."/>
            <person name="Li G."/>
            <person name="Mu C."/>
            <person name="Tian Q."/>
            <person name="Mei H."/>
            <person name="Zhang T."/>
            <person name="Gao T."/>
            <person name="Zhang H."/>
        </authorList>
    </citation>
    <scope>NUCLEOTIDE SEQUENCE</scope>
    <source>
        <strain evidence="1">KEN1</strain>
    </source>
</reference>
<sequence>MSATFYWPAMLGDIKIYIRECTGYQRAKYNPTPTVLASPLNSEPSLGGHINGIHHPSLGGHINGIHHLSLGGHINGLHHPPSQLRCSYHPFCGWANKSPEQKSFRHVEEPAERVGAIKELELNFEGLGRALVVRGEVGGDEEGLANWNWRAVAVVVFS</sequence>
<name>A0AAW2X2L6_9LAMI</name>
<reference evidence="1" key="1">
    <citation type="submission" date="2020-06" db="EMBL/GenBank/DDBJ databases">
        <authorList>
            <person name="Li T."/>
            <person name="Hu X."/>
            <person name="Zhang T."/>
            <person name="Song X."/>
            <person name="Zhang H."/>
            <person name="Dai N."/>
            <person name="Sheng W."/>
            <person name="Hou X."/>
            <person name="Wei L."/>
        </authorList>
    </citation>
    <scope>NUCLEOTIDE SEQUENCE</scope>
    <source>
        <strain evidence="1">KEN1</strain>
        <tissue evidence="1">Leaf</tissue>
    </source>
</reference>
<evidence type="ECO:0008006" key="2">
    <source>
        <dbReference type="Google" id="ProtNLM"/>
    </source>
</evidence>
<comment type="caution">
    <text evidence="1">The sequence shown here is derived from an EMBL/GenBank/DDBJ whole genome shotgun (WGS) entry which is preliminary data.</text>
</comment>
<dbReference type="EMBL" id="JACGWN010000005">
    <property type="protein sequence ID" value="KAL0448240.1"/>
    <property type="molecule type" value="Genomic_DNA"/>
</dbReference>
<evidence type="ECO:0000313" key="1">
    <source>
        <dbReference type="EMBL" id="KAL0448240.1"/>
    </source>
</evidence>
<proteinExistence type="predicted"/>
<dbReference type="AlphaFoldDB" id="A0AAW2X2L6"/>
<organism evidence="1">
    <name type="scientific">Sesamum latifolium</name>
    <dbReference type="NCBI Taxonomy" id="2727402"/>
    <lineage>
        <taxon>Eukaryota</taxon>
        <taxon>Viridiplantae</taxon>
        <taxon>Streptophyta</taxon>
        <taxon>Embryophyta</taxon>
        <taxon>Tracheophyta</taxon>
        <taxon>Spermatophyta</taxon>
        <taxon>Magnoliopsida</taxon>
        <taxon>eudicotyledons</taxon>
        <taxon>Gunneridae</taxon>
        <taxon>Pentapetalae</taxon>
        <taxon>asterids</taxon>
        <taxon>lamiids</taxon>
        <taxon>Lamiales</taxon>
        <taxon>Pedaliaceae</taxon>
        <taxon>Sesamum</taxon>
    </lineage>
</organism>
<accession>A0AAW2X2L6</accession>
<protein>
    <recommendedName>
        <fullName evidence="2">Integrase zinc-binding domain-containing protein</fullName>
    </recommendedName>
</protein>
<gene>
    <name evidence="1" type="ORF">Slati_1380400</name>
</gene>